<feature type="compositionally biased region" description="Polar residues" evidence="1">
    <location>
        <begin position="112"/>
        <end position="127"/>
    </location>
</feature>
<feature type="region of interest" description="Disordered" evidence="1">
    <location>
        <begin position="108"/>
        <end position="127"/>
    </location>
</feature>
<dbReference type="EMBL" id="JAWWNJ010000004">
    <property type="protein sequence ID" value="KAK7057099.1"/>
    <property type="molecule type" value="Genomic_DNA"/>
</dbReference>
<evidence type="ECO:0000313" key="2">
    <source>
        <dbReference type="EMBL" id="KAK7057099.1"/>
    </source>
</evidence>
<organism evidence="2 3">
    <name type="scientific">Favolaschia claudopus</name>
    <dbReference type="NCBI Taxonomy" id="2862362"/>
    <lineage>
        <taxon>Eukaryota</taxon>
        <taxon>Fungi</taxon>
        <taxon>Dikarya</taxon>
        <taxon>Basidiomycota</taxon>
        <taxon>Agaricomycotina</taxon>
        <taxon>Agaricomycetes</taxon>
        <taxon>Agaricomycetidae</taxon>
        <taxon>Agaricales</taxon>
        <taxon>Marasmiineae</taxon>
        <taxon>Mycenaceae</taxon>
        <taxon>Favolaschia</taxon>
    </lineage>
</organism>
<proteinExistence type="predicted"/>
<keyword evidence="3" id="KW-1185">Reference proteome</keyword>
<sequence>MSSPIPRPRTLTAPTPPKRGLASTLPPPTRSLPIPTSNFPAIPRLSLQSRPPHNPPSKSTSLLRRISPAHSDQTHISNPHTAYLPPPPLRRRRHYSELATKCVINPFLPSRSDPTAATSMTRSAVSPLSQLPQAEIYPTSPGPHVLLYWTPWPPPSLIPQRRRGAQRANQLEIRIEGVLSSTARIHDLAGMSSRRLPPPPRRPYALKAKPSSPHSLSTLRHAAAIAPLIDAVDPIIVRDINQI</sequence>
<protein>
    <submittedName>
        <fullName evidence="2">Uncharacterized protein</fullName>
    </submittedName>
</protein>
<accession>A0AAW0DV63</accession>
<reference evidence="2 3" key="1">
    <citation type="journal article" date="2024" name="J Genomics">
        <title>Draft genome sequencing and assembly of Favolaschia claudopus CIRM-BRFM 2984 isolated from oak limbs.</title>
        <authorList>
            <person name="Navarro D."/>
            <person name="Drula E."/>
            <person name="Chaduli D."/>
            <person name="Cazenave R."/>
            <person name="Ahrendt S."/>
            <person name="Wang J."/>
            <person name="Lipzen A."/>
            <person name="Daum C."/>
            <person name="Barry K."/>
            <person name="Grigoriev I.V."/>
            <person name="Favel A."/>
            <person name="Rosso M.N."/>
            <person name="Martin F."/>
        </authorList>
    </citation>
    <scope>NUCLEOTIDE SEQUENCE [LARGE SCALE GENOMIC DNA]</scope>
    <source>
        <strain evidence="2 3">CIRM-BRFM 2984</strain>
    </source>
</reference>
<name>A0AAW0DV63_9AGAR</name>
<gene>
    <name evidence="2" type="ORF">R3P38DRAFT_3168609</name>
</gene>
<comment type="caution">
    <text evidence="2">The sequence shown here is derived from an EMBL/GenBank/DDBJ whole genome shotgun (WGS) entry which is preliminary data.</text>
</comment>
<dbReference type="AlphaFoldDB" id="A0AAW0DV63"/>
<feature type="region of interest" description="Disordered" evidence="1">
    <location>
        <begin position="1"/>
        <end position="89"/>
    </location>
</feature>
<feature type="compositionally biased region" description="Polar residues" evidence="1">
    <location>
        <begin position="46"/>
        <end position="62"/>
    </location>
</feature>
<feature type="compositionally biased region" description="Polar residues" evidence="1">
    <location>
        <begin position="70"/>
        <end position="80"/>
    </location>
</feature>
<evidence type="ECO:0000313" key="3">
    <source>
        <dbReference type="Proteomes" id="UP001362999"/>
    </source>
</evidence>
<dbReference type="Proteomes" id="UP001362999">
    <property type="component" value="Unassembled WGS sequence"/>
</dbReference>
<evidence type="ECO:0000256" key="1">
    <source>
        <dbReference type="SAM" id="MobiDB-lite"/>
    </source>
</evidence>